<keyword evidence="1" id="KW-0472">Membrane</keyword>
<name>A0A409XAX6_PSICY</name>
<keyword evidence="3" id="KW-1185">Reference proteome</keyword>
<dbReference type="Proteomes" id="UP000283269">
    <property type="component" value="Unassembled WGS sequence"/>
</dbReference>
<dbReference type="AlphaFoldDB" id="A0A409XAX6"/>
<comment type="caution">
    <text evidence="2">The sequence shown here is derived from an EMBL/GenBank/DDBJ whole genome shotgun (WGS) entry which is preliminary data.</text>
</comment>
<evidence type="ECO:0000256" key="1">
    <source>
        <dbReference type="SAM" id="Phobius"/>
    </source>
</evidence>
<dbReference type="InParanoid" id="A0A409XAX6"/>
<dbReference type="EMBL" id="NHYD01002185">
    <property type="protein sequence ID" value="PPQ87926.1"/>
    <property type="molecule type" value="Genomic_DNA"/>
</dbReference>
<dbReference type="OrthoDB" id="391988at2759"/>
<reference evidence="2 3" key="1">
    <citation type="journal article" date="2018" name="Evol. Lett.">
        <title>Horizontal gene cluster transfer increased hallucinogenic mushroom diversity.</title>
        <authorList>
            <person name="Reynolds H.T."/>
            <person name="Vijayakumar V."/>
            <person name="Gluck-Thaler E."/>
            <person name="Korotkin H.B."/>
            <person name="Matheny P.B."/>
            <person name="Slot J.C."/>
        </authorList>
    </citation>
    <scope>NUCLEOTIDE SEQUENCE [LARGE SCALE GENOMIC DNA]</scope>
    <source>
        <strain evidence="2 3">2631</strain>
    </source>
</reference>
<evidence type="ECO:0000313" key="3">
    <source>
        <dbReference type="Proteomes" id="UP000283269"/>
    </source>
</evidence>
<sequence>MSIPSLARHKLLGKHIEDERLKSVRKLVDVARQFLWVAAQKSVQIRKFCDPLAKFGQLIVDHCINQRRLKESVFTSLSGFLEQANFFNRILDGLGDEHGFSGTCSDRLHRPYSQRHSQSLEFQWSIEQTYSADVFLSSLGVDILTQMVQLVEPLLNEHEATIRLLTANFPSDDFGSSDDRPSHYSAILTLVSVVGPAFTQFMGAAGISVVAIKYLYGKYQRMYPVDRTIHWNIHWQSHIDSPSNFYAYPPHELIFGAVHIHTMTSAIVPSHFKTKIAGIVREFLRIDT</sequence>
<accession>A0A409XAX6</accession>
<keyword evidence="1" id="KW-0812">Transmembrane</keyword>
<organism evidence="2 3">
    <name type="scientific">Psilocybe cyanescens</name>
    <dbReference type="NCBI Taxonomy" id="93625"/>
    <lineage>
        <taxon>Eukaryota</taxon>
        <taxon>Fungi</taxon>
        <taxon>Dikarya</taxon>
        <taxon>Basidiomycota</taxon>
        <taxon>Agaricomycotina</taxon>
        <taxon>Agaricomycetes</taxon>
        <taxon>Agaricomycetidae</taxon>
        <taxon>Agaricales</taxon>
        <taxon>Agaricineae</taxon>
        <taxon>Strophariaceae</taxon>
        <taxon>Psilocybe</taxon>
    </lineage>
</organism>
<gene>
    <name evidence="2" type="ORF">CVT25_001194</name>
</gene>
<keyword evidence="1" id="KW-1133">Transmembrane helix</keyword>
<feature type="transmembrane region" description="Helical" evidence="1">
    <location>
        <begin position="186"/>
        <end position="212"/>
    </location>
</feature>
<proteinExistence type="predicted"/>
<evidence type="ECO:0000313" key="2">
    <source>
        <dbReference type="EMBL" id="PPQ87926.1"/>
    </source>
</evidence>
<protein>
    <submittedName>
        <fullName evidence="2">Uncharacterized protein</fullName>
    </submittedName>
</protein>